<evidence type="ECO:0000256" key="2">
    <source>
        <dbReference type="ARBA" id="ARBA00001946"/>
    </source>
</evidence>
<reference evidence="11" key="1">
    <citation type="submission" date="2016-11" db="EMBL/GenBank/DDBJ databases">
        <authorList>
            <person name="Varghese N."/>
            <person name="Submissions S."/>
        </authorList>
    </citation>
    <scope>NUCLEOTIDE SEQUENCE [LARGE SCALE GENOMIC DNA]</scope>
    <source>
        <strain evidence="11">DSM 16785</strain>
    </source>
</reference>
<accession>A0A1M4SHS2</accession>
<evidence type="ECO:0000256" key="5">
    <source>
        <dbReference type="ARBA" id="ARBA00022723"/>
    </source>
</evidence>
<name>A0A1M4SHS2_MARH1</name>
<dbReference type="GO" id="GO:0046553">
    <property type="term" value="F:D-malate dehydrogenase (decarboxylating) (NAD+) activity"/>
    <property type="evidence" value="ECO:0007669"/>
    <property type="project" value="UniProtKB-EC"/>
</dbReference>
<dbReference type="OrthoDB" id="9806254at2"/>
<gene>
    <name evidence="11" type="ORF">SAMN02745164_00189</name>
</gene>
<dbReference type="EMBL" id="FQUI01000002">
    <property type="protein sequence ID" value="SHE31698.1"/>
    <property type="molecule type" value="Genomic_DNA"/>
</dbReference>
<keyword evidence="8" id="KW-0464">Manganese</keyword>
<evidence type="ECO:0000256" key="7">
    <source>
        <dbReference type="ARBA" id="ARBA00023027"/>
    </source>
</evidence>
<dbReference type="NCBIfam" id="NF006048">
    <property type="entry name" value="PRK08194.1"/>
    <property type="match status" value="1"/>
</dbReference>
<feature type="domain" description="Isopropylmalate dehydrogenase-like" evidence="10">
    <location>
        <begin position="5"/>
        <end position="345"/>
    </location>
</feature>
<dbReference type="Gene3D" id="3.40.718.10">
    <property type="entry name" value="Isopropylmalate Dehydrogenase"/>
    <property type="match status" value="1"/>
</dbReference>
<dbReference type="PANTHER" id="PTHR43275">
    <property type="entry name" value="D-MALATE DEHYDROGENASE [DECARBOXYLATING]"/>
    <property type="match status" value="1"/>
</dbReference>
<dbReference type="Pfam" id="PF00180">
    <property type="entry name" value="Iso_dh"/>
    <property type="match status" value="1"/>
</dbReference>
<dbReference type="InterPro" id="IPR024084">
    <property type="entry name" value="IsoPropMal-DH-like_dom"/>
</dbReference>
<comment type="cofactor">
    <cofactor evidence="2">
        <name>Mg(2+)</name>
        <dbReference type="ChEBI" id="CHEBI:18420"/>
    </cofactor>
</comment>
<dbReference type="InterPro" id="IPR019818">
    <property type="entry name" value="IsoCit/isopropylmalate_DH_CS"/>
</dbReference>
<organism evidence="11 12">
    <name type="scientific">Marinitoga hydrogenitolerans (strain DSM 16785 / JCM 12826 / AT1271)</name>
    <dbReference type="NCBI Taxonomy" id="1122195"/>
    <lineage>
        <taxon>Bacteria</taxon>
        <taxon>Thermotogati</taxon>
        <taxon>Thermotogota</taxon>
        <taxon>Thermotogae</taxon>
        <taxon>Petrotogales</taxon>
        <taxon>Petrotogaceae</taxon>
        <taxon>Marinitoga</taxon>
    </lineage>
</organism>
<dbReference type="GO" id="GO:0000287">
    <property type="term" value="F:magnesium ion binding"/>
    <property type="evidence" value="ECO:0007669"/>
    <property type="project" value="InterPro"/>
</dbReference>
<dbReference type="NCBIfam" id="TIGR02089">
    <property type="entry name" value="TTC"/>
    <property type="match status" value="1"/>
</dbReference>
<dbReference type="GO" id="GO:0051287">
    <property type="term" value="F:NAD binding"/>
    <property type="evidence" value="ECO:0007669"/>
    <property type="project" value="InterPro"/>
</dbReference>
<dbReference type="RefSeq" id="WP_072862483.1">
    <property type="nucleotide sequence ID" value="NZ_FQUI01000002.1"/>
</dbReference>
<dbReference type="InterPro" id="IPR050501">
    <property type="entry name" value="ICDH/IPMDH"/>
</dbReference>
<evidence type="ECO:0000256" key="1">
    <source>
        <dbReference type="ARBA" id="ARBA00001936"/>
    </source>
</evidence>
<evidence type="ECO:0000256" key="8">
    <source>
        <dbReference type="ARBA" id="ARBA00023211"/>
    </source>
</evidence>
<evidence type="ECO:0000259" key="10">
    <source>
        <dbReference type="SMART" id="SM01329"/>
    </source>
</evidence>
<dbReference type="PANTHER" id="PTHR43275:SF1">
    <property type="entry name" value="D-MALATE DEHYDROGENASE [DECARBOXYLATING]"/>
    <property type="match status" value="1"/>
</dbReference>
<comment type="catalytic activity">
    <reaction evidence="9">
        <text>(R)-malate + NAD(+) = pyruvate + CO2 + NADH</text>
        <dbReference type="Rhea" id="RHEA:18365"/>
        <dbReference type="ChEBI" id="CHEBI:15361"/>
        <dbReference type="ChEBI" id="CHEBI:15588"/>
        <dbReference type="ChEBI" id="CHEBI:16526"/>
        <dbReference type="ChEBI" id="CHEBI:57540"/>
        <dbReference type="ChEBI" id="CHEBI:57945"/>
        <dbReference type="EC" id="1.1.1.83"/>
    </reaction>
</comment>
<evidence type="ECO:0000256" key="9">
    <source>
        <dbReference type="ARBA" id="ARBA00049301"/>
    </source>
</evidence>
<keyword evidence="7" id="KW-0520">NAD</keyword>
<comment type="similarity">
    <text evidence="3">Belongs to the isocitrate and isopropylmalate dehydrogenases family.</text>
</comment>
<dbReference type="PROSITE" id="PS00470">
    <property type="entry name" value="IDH_IMDH"/>
    <property type="match status" value="1"/>
</dbReference>
<protein>
    <recommendedName>
        <fullName evidence="4">D-malate dehydrogenase (decarboxylating)</fullName>
        <ecNumber evidence="4">1.1.1.83</ecNumber>
    </recommendedName>
</protein>
<keyword evidence="12" id="KW-1185">Reference proteome</keyword>
<keyword evidence="5" id="KW-0479">Metal-binding</keyword>
<dbReference type="STRING" id="1122195.SAMN02745164_00189"/>
<dbReference type="NCBIfam" id="NF002898">
    <property type="entry name" value="PRK03437.1"/>
    <property type="match status" value="1"/>
</dbReference>
<keyword evidence="6" id="KW-0560">Oxidoreductase</keyword>
<evidence type="ECO:0000313" key="11">
    <source>
        <dbReference type="EMBL" id="SHE31698.1"/>
    </source>
</evidence>
<evidence type="ECO:0000313" key="12">
    <source>
        <dbReference type="Proteomes" id="UP000184334"/>
    </source>
</evidence>
<sequence>MKKYKIAVIPGDGVGVEVINEGLKILNTIKEIHGGIDFEFKTFPWSCEYYLKTGKMMPKDGIKILSDFEAIYLGAVGFPGVPDHISLWGLLLPIRKEFDQYVNLRPVKLLKGIKGPLRTEKIDFVVVRENVEGEYSGTGGRLYQGTENEVAIQTAVFTRKGTERVMRYAFELAMKRNKNLISTTKSNALNYGMVFWDDIFNNLKNDYPEVETRTMHVDALSGYFLLHPENIDVVVASNLFGDILTDLGSAMQGSIGIAPGANINPEKKYPSMFEPVHGSAPDVAGKGIANPIGAIWTASMMLDHLGETDSAKLIMKALEKVTEEGIYLTKDVGGNSKTHEVGDAVNNKIKELAKNSW</sequence>
<evidence type="ECO:0000256" key="3">
    <source>
        <dbReference type="ARBA" id="ARBA00007769"/>
    </source>
</evidence>
<evidence type="ECO:0000256" key="4">
    <source>
        <dbReference type="ARBA" id="ARBA00013126"/>
    </source>
</evidence>
<dbReference type="SUPFAM" id="SSF53659">
    <property type="entry name" value="Isocitrate/Isopropylmalate dehydrogenase-like"/>
    <property type="match status" value="1"/>
</dbReference>
<dbReference type="EC" id="1.1.1.83" evidence="4"/>
<dbReference type="SMART" id="SM01329">
    <property type="entry name" value="Iso_dh"/>
    <property type="match status" value="1"/>
</dbReference>
<comment type="caution">
    <text evidence="11">The sequence shown here is derived from an EMBL/GenBank/DDBJ whole genome shotgun (WGS) entry which is preliminary data.</text>
</comment>
<comment type="cofactor">
    <cofactor evidence="1">
        <name>Mn(2+)</name>
        <dbReference type="ChEBI" id="CHEBI:29035"/>
    </cofactor>
</comment>
<proteinExistence type="inferred from homology"/>
<dbReference type="AlphaFoldDB" id="A0A1M4SHS2"/>
<evidence type="ECO:0000256" key="6">
    <source>
        <dbReference type="ARBA" id="ARBA00023002"/>
    </source>
</evidence>
<dbReference type="Proteomes" id="UP000184334">
    <property type="component" value="Unassembled WGS sequence"/>
</dbReference>
<dbReference type="InterPro" id="IPR011829">
    <property type="entry name" value="TTC_DH"/>
</dbReference>